<accession>A0A5J5FAI4</accession>
<comment type="similarity">
    <text evidence="1">Belongs to the heat shock protein 70 family.</text>
</comment>
<feature type="region of interest" description="Disordered" evidence="4">
    <location>
        <begin position="483"/>
        <end position="509"/>
    </location>
</feature>
<dbReference type="PANTHER" id="PTHR45639:SF32">
    <property type="entry name" value="HEAT SHOCK PROTEIN PDR13"/>
    <property type="match status" value="1"/>
</dbReference>
<evidence type="ECO:0000256" key="2">
    <source>
        <dbReference type="ARBA" id="ARBA00022741"/>
    </source>
</evidence>
<dbReference type="InterPro" id="IPR043129">
    <property type="entry name" value="ATPase_NBD"/>
</dbReference>
<dbReference type="Pfam" id="PF00012">
    <property type="entry name" value="HSP70"/>
    <property type="match status" value="1"/>
</dbReference>
<dbReference type="Gene3D" id="3.90.640.10">
    <property type="entry name" value="Actin, Chain A, domain 4"/>
    <property type="match status" value="1"/>
</dbReference>
<proteinExistence type="inferred from homology"/>
<evidence type="ECO:0000256" key="1">
    <source>
        <dbReference type="ARBA" id="ARBA00007381"/>
    </source>
</evidence>
<dbReference type="OrthoDB" id="29851at2759"/>
<dbReference type="FunFam" id="3.30.30.30:FF:000009">
    <property type="entry name" value="Heat shock protein Hsp70"/>
    <property type="match status" value="1"/>
</dbReference>
<dbReference type="Gene3D" id="2.60.34.10">
    <property type="entry name" value="Substrate Binding Domain Of DNAk, Chain A, domain 1"/>
    <property type="match status" value="1"/>
</dbReference>
<dbReference type="Proteomes" id="UP000326924">
    <property type="component" value="Unassembled WGS sequence"/>
</dbReference>
<dbReference type="Gene3D" id="3.30.420.40">
    <property type="match status" value="2"/>
</dbReference>
<protein>
    <submittedName>
        <fullName evidence="5">Hsp70 protein-domain-containing protein</fullName>
    </submittedName>
</protein>
<dbReference type="PANTHER" id="PTHR45639">
    <property type="entry name" value="HSC70CB, ISOFORM G-RELATED"/>
    <property type="match status" value="1"/>
</dbReference>
<dbReference type="AlphaFoldDB" id="A0A5J5FAI4"/>
<gene>
    <name evidence="5" type="ORF">FN846DRAFT_925843</name>
</gene>
<reference evidence="5 6" key="1">
    <citation type="submission" date="2019-09" db="EMBL/GenBank/DDBJ databases">
        <title>Draft genome of the ectomycorrhizal ascomycete Sphaerosporella brunnea.</title>
        <authorList>
            <consortium name="DOE Joint Genome Institute"/>
            <person name="Benucci G.M."/>
            <person name="Marozzi G."/>
            <person name="Antonielli L."/>
            <person name="Sanchez S."/>
            <person name="Marco P."/>
            <person name="Wang X."/>
            <person name="Falini L.B."/>
            <person name="Barry K."/>
            <person name="Haridas S."/>
            <person name="Lipzen A."/>
            <person name="Labutti K."/>
            <person name="Grigoriev I.V."/>
            <person name="Murat C."/>
            <person name="Martin F."/>
            <person name="Albertini E."/>
            <person name="Donnini D."/>
            <person name="Bonito G."/>
        </authorList>
    </citation>
    <scope>NUCLEOTIDE SEQUENCE [LARGE SCALE GENOMIC DNA]</scope>
    <source>
        <strain evidence="5 6">Sb_GMNB300</strain>
    </source>
</reference>
<keyword evidence="6" id="KW-1185">Reference proteome</keyword>
<dbReference type="InterPro" id="IPR029047">
    <property type="entry name" value="HSP70_peptide-bd_sf"/>
</dbReference>
<dbReference type="FunCoup" id="A0A5J5FAI4">
    <property type="interactions" value="400"/>
</dbReference>
<organism evidence="5 6">
    <name type="scientific">Sphaerosporella brunnea</name>
    <dbReference type="NCBI Taxonomy" id="1250544"/>
    <lineage>
        <taxon>Eukaryota</taxon>
        <taxon>Fungi</taxon>
        <taxon>Dikarya</taxon>
        <taxon>Ascomycota</taxon>
        <taxon>Pezizomycotina</taxon>
        <taxon>Pezizomycetes</taxon>
        <taxon>Pezizales</taxon>
        <taxon>Pyronemataceae</taxon>
        <taxon>Sphaerosporella</taxon>
    </lineage>
</organism>
<dbReference type="InterPro" id="IPR013126">
    <property type="entry name" value="Hsp_70_fam"/>
</dbReference>
<dbReference type="Gene3D" id="3.30.30.30">
    <property type="match status" value="1"/>
</dbReference>
<dbReference type="FunFam" id="3.90.640.10:FF:000010">
    <property type="entry name" value="heat shock 70 kDa protein 14"/>
    <property type="match status" value="1"/>
</dbReference>
<evidence type="ECO:0000313" key="6">
    <source>
        <dbReference type="Proteomes" id="UP000326924"/>
    </source>
</evidence>
<dbReference type="EMBL" id="VXIS01000004">
    <property type="protein sequence ID" value="KAA8914606.1"/>
    <property type="molecule type" value="Genomic_DNA"/>
</dbReference>
<comment type="caution">
    <text evidence="5">The sequence shown here is derived from an EMBL/GenBank/DDBJ whole genome shotgun (WGS) entry which is preliminary data.</text>
</comment>
<dbReference type="GO" id="GO:0005829">
    <property type="term" value="C:cytosol"/>
    <property type="evidence" value="ECO:0007669"/>
    <property type="project" value="TreeGrafter"/>
</dbReference>
<evidence type="ECO:0000256" key="4">
    <source>
        <dbReference type="SAM" id="MobiDB-lite"/>
    </source>
</evidence>
<name>A0A5J5FAI4_9PEZI</name>
<keyword evidence="2" id="KW-0547">Nucleotide-binding</keyword>
<evidence type="ECO:0000313" key="5">
    <source>
        <dbReference type="EMBL" id="KAA8914606.1"/>
    </source>
</evidence>
<sequence length="563" mass="60342">MSDSSAEQEAGAVIGIAFGNTTSSIAYTSADGKAELIANEEGDRQIPTVLSYLDSDEFHGGEAKAQLVRNASNTVAYFRDYLGKKYSEIDPTNSHHSAHPIDADGVVSFKVVEKSGEEPSNISIGEITTRHLKRLRDSAADFLGKEVTGAVVTVPTDFTEAQREALVAAAKGANLQILQTIHEPIAEALAYAAKENMQPEDRTILVVDIGGTRSDASVVSARSGMYTILATAHDYETGGVQLDQVLVDHFAQEFIKKHKSDPRENPRALAKLKLESETVKRTLSIAVTASIGVDSLADGFDFHSSINRLRYEIRAQKVFDDIMKLAEQAVQKAELDLVEIDEVILAGGSSHTPKIAQRFRALFPETTPIHAPFTDAAALNPSELAARGAALQAALISEFDVEDIDQSTHPAVTVAPHLSKSIGVVVVGADGSEEFRALLPAQTAVPARRVAAFAAPAEGGDVVVKIVEGVSEIRKTIIEKKEEAVNGEGEVEDESEEEEEEEEEEIKTKHMKVDKLLAEALLKGVEKGQKIEVTIQAAADTSLNIAARIVGTQQGVRGVIAAP</sequence>
<dbReference type="InParanoid" id="A0A5J5FAI4"/>
<dbReference type="GO" id="GO:0005634">
    <property type="term" value="C:nucleus"/>
    <property type="evidence" value="ECO:0007669"/>
    <property type="project" value="TreeGrafter"/>
</dbReference>
<dbReference type="GO" id="GO:0005524">
    <property type="term" value="F:ATP binding"/>
    <property type="evidence" value="ECO:0007669"/>
    <property type="project" value="UniProtKB-KW"/>
</dbReference>
<dbReference type="PRINTS" id="PR00301">
    <property type="entry name" value="HEATSHOCK70"/>
</dbReference>
<evidence type="ECO:0000256" key="3">
    <source>
        <dbReference type="ARBA" id="ARBA00022840"/>
    </source>
</evidence>
<feature type="compositionally biased region" description="Acidic residues" evidence="4">
    <location>
        <begin position="489"/>
        <end position="505"/>
    </location>
</feature>
<keyword evidence="3" id="KW-0067">ATP-binding</keyword>
<dbReference type="GO" id="GO:0140662">
    <property type="term" value="F:ATP-dependent protein folding chaperone"/>
    <property type="evidence" value="ECO:0007669"/>
    <property type="project" value="InterPro"/>
</dbReference>
<dbReference type="SUPFAM" id="SSF53067">
    <property type="entry name" value="Actin-like ATPase domain"/>
    <property type="match status" value="2"/>
</dbReference>